<organism evidence="2 3">
    <name type="scientific">Polyangium sorediatum</name>
    <dbReference type="NCBI Taxonomy" id="889274"/>
    <lineage>
        <taxon>Bacteria</taxon>
        <taxon>Pseudomonadati</taxon>
        <taxon>Myxococcota</taxon>
        <taxon>Polyangia</taxon>
        <taxon>Polyangiales</taxon>
        <taxon>Polyangiaceae</taxon>
        <taxon>Polyangium</taxon>
    </lineage>
</organism>
<dbReference type="PANTHER" id="PTHR42881:SF2">
    <property type="entry name" value="PROLYL ENDOPEPTIDASE"/>
    <property type="match status" value="1"/>
</dbReference>
<name>A0ABT6P104_9BACT</name>
<proteinExistence type="predicted"/>
<dbReference type="InterPro" id="IPR001375">
    <property type="entry name" value="Peptidase_S9_cat"/>
</dbReference>
<gene>
    <name evidence="2" type="ORF">QHF89_30855</name>
</gene>
<protein>
    <submittedName>
        <fullName evidence="2">Prolyl oligopeptidase family serine peptidase</fullName>
    </submittedName>
</protein>
<sequence>MRGQRGGASPTSSPVPGVLVRLDSPAHLAGQGTSAGGIMIGGVIVRRPDLFGATVIRVGMVNALRFEQIPIGPFNTSKFGTVK</sequence>
<evidence type="ECO:0000259" key="1">
    <source>
        <dbReference type="Pfam" id="PF00326"/>
    </source>
</evidence>
<dbReference type="Pfam" id="PF00326">
    <property type="entry name" value="Peptidase_S9"/>
    <property type="match status" value="1"/>
</dbReference>
<dbReference type="Gene3D" id="3.40.50.1820">
    <property type="entry name" value="alpha/beta hydrolase"/>
    <property type="match status" value="1"/>
</dbReference>
<dbReference type="Proteomes" id="UP001160301">
    <property type="component" value="Unassembled WGS sequence"/>
</dbReference>
<accession>A0ABT6P104</accession>
<feature type="domain" description="Peptidase S9 prolyl oligopeptidase catalytic" evidence="1">
    <location>
        <begin position="25"/>
        <end position="70"/>
    </location>
</feature>
<evidence type="ECO:0000313" key="2">
    <source>
        <dbReference type="EMBL" id="MDI1433940.1"/>
    </source>
</evidence>
<evidence type="ECO:0000313" key="3">
    <source>
        <dbReference type="Proteomes" id="UP001160301"/>
    </source>
</evidence>
<keyword evidence="3" id="KW-1185">Reference proteome</keyword>
<comment type="caution">
    <text evidence="2">The sequence shown here is derived from an EMBL/GenBank/DDBJ whole genome shotgun (WGS) entry which is preliminary data.</text>
</comment>
<dbReference type="PANTHER" id="PTHR42881">
    <property type="entry name" value="PROLYL ENDOPEPTIDASE"/>
    <property type="match status" value="1"/>
</dbReference>
<dbReference type="RefSeq" id="WP_284721137.1">
    <property type="nucleotide sequence ID" value="NZ_JARZHI010000035.1"/>
</dbReference>
<dbReference type="InterPro" id="IPR051167">
    <property type="entry name" value="Prolyl_oligopep/macrocyclase"/>
</dbReference>
<reference evidence="2 3" key="1">
    <citation type="submission" date="2023-04" db="EMBL/GenBank/DDBJ databases">
        <title>The genome sequence of Polyangium sorediatum DSM14670.</title>
        <authorList>
            <person name="Zhang X."/>
        </authorList>
    </citation>
    <scope>NUCLEOTIDE SEQUENCE [LARGE SCALE GENOMIC DNA]</scope>
    <source>
        <strain evidence="2 3">DSM 14670</strain>
    </source>
</reference>
<dbReference type="SUPFAM" id="SSF53474">
    <property type="entry name" value="alpha/beta-Hydrolases"/>
    <property type="match status" value="1"/>
</dbReference>
<dbReference type="EMBL" id="JARZHI010000035">
    <property type="protein sequence ID" value="MDI1433940.1"/>
    <property type="molecule type" value="Genomic_DNA"/>
</dbReference>
<dbReference type="InterPro" id="IPR029058">
    <property type="entry name" value="AB_hydrolase_fold"/>
</dbReference>